<protein>
    <recommendedName>
        <fullName evidence="3">Glycoside hydrolase family 5 domain-containing protein</fullName>
    </recommendedName>
</protein>
<evidence type="ECO:0008006" key="3">
    <source>
        <dbReference type="Google" id="ProtNLM"/>
    </source>
</evidence>
<organism evidence="1 2">
    <name type="scientific">Candidatus Nealsonbacteria bacterium CG23_combo_of_CG06-09_8_20_14_all_40_13</name>
    <dbReference type="NCBI Taxonomy" id="1974724"/>
    <lineage>
        <taxon>Bacteria</taxon>
        <taxon>Candidatus Nealsoniibacteriota</taxon>
    </lineage>
</organism>
<dbReference type="InterPro" id="IPR017853">
    <property type="entry name" value="GH"/>
</dbReference>
<dbReference type="Proteomes" id="UP000231567">
    <property type="component" value="Unassembled WGS sequence"/>
</dbReference>
<dbReference type="AlphaFoldDB" id="A0A2G9YQD8"/>
<reference evidence="1 2" key="1">
    <citation type="submission" date="2017-09" db="EMBL/GenBank/DDBJ databases">
        <title>Depth-based differentiation of microbial function through sediment-hosted aquifers and enrichment of novel symbionts in the deep terrestrial subsurface.</title>
        <authorList>
            <person name="Probst A.J."/>
            <person name="Ladd B."/>
            <person name="Jarett J.K."/>
            <person name="Geller-Mcgrath D.E."/>
            <person name="Sieber C.M."/>
            <person name="Emerson J.B."/>
            <person name="Anantharaman K."/>
            <person name="Thomas B.C."/>
            <person name="Malmstrom R."/>
            <person name="Stieglmeier M."/>
            <person name="Klingl A."/>
            <person name="Woyke T."/>
            <person name="Ryan C.M."/>
            <person name="Banfield J.F."/>
        </authorList>
    </citation>
    <scope>NUCLEOTIDE SEQUENCE [LARGE SCALE GENOMIC DNA]</scope>
    <source>
        <strain evidence="1">CG23_combo_of_CG06-09_8_20_14_all_40_13</strain>
    </source>
</reference>
<comment type="caution">
    <text evidence="1">The sequence shown here is derived from an EMBL/GenBank/DDBJ whole genome shotgun (WGS) entry which is preliminary data.</text>
</comment>
<dbReference type="Gene3D" id="3.20.20.80">
    <property type="entry name" value="Glycosidases"/>
    <property type="match status" value="1"/>
</dbReference>
<accession>A0A2G9YQD8</accession>
<evidence type="ECO:0000313" key="1">
    <source>
        <dbReference type="EMBL" id="PIP21448.1"/>
    </source>
</evidence>
<evidence type="ECO:0000313" key="2">
    <source>
        <dbReference type="Proteomes" id="UP000231567"/>
    </source>
</evidence>
<dbReference type="EMBL" id="PCRM01000039">
    <property type="protein sequence ID" value="PIP21448.1"/>
    <property type="molecule type" value="Genomic_DNA"/>
</dbReference>
<sequence length="361" mass="41556">MNRKIFWFVVTILVLSILTNLIISKKITFAKIANLFSKKNGQTQLSQKDPYNAPAPKFIWGVGIMTTPTNVRDAGVLEQLLQDAKNLGITAVRIDWPDYIKIDDYEYMDTVVNAILAKNLKVVMVVAQDQNLFQKENYYQIGYNDAVALVSHYQGKINYYQIGNEPAGNVVNPSWPGLTEESYNLDLYQKEIAWLKGFSDGVKKADPHAKRVANGHWLHIGFFDMAIRDGLQFEILGWDWDQKDNLDLSKVKNDGQEYNLLEKLKSFKKELWLTEVNAFKGSLYGEDAQVQYLQTIIPRIYDSGVFSGLFVFRLTDESHKIDSDEKSLGLIKLKYQDGQWWLGDKKPAYYTFKDLIKKYTK</sequence>
<name>A0A2G9YQD8_9BACT</name>
<gene>
    <name evidence="1" type="ORF">COX39_02870</name>
</gene>
<dbReference type="SUPFAM" id="SSF51445">
    <property type="entry name" value="(Trans)glycosidases"/>
    <property type="match status" value="1"/>
</dbReference>
<proteinExistence type="predicted"/>